<evidence type="ECO:0008006" key="3">
    <source>
        <dbReference type="Google" id="ProtNLM"/>
    </source>
</evidence>
<dbReference type="SUPFAM" id="SSF47473">
    <property type="entry name" value="EF-hand"/>
    <property type="match status" value="1"/>
</dbReference>
<dbReference type="AlphaFoldDB" id="A0A2N5C5K7"/>
<sequence>MSSDIREGHLKSAIPLSEVWAPQFLVKGDLDGNLQLSQDEFVSLLGQASIEKDKALALFKDFGGTEKQGINVDQFVEGIKKANARGETVFNQMTNALFYGKDGKPGTEGLEEFLRAGYSFAESYWTSHRR</sequence>
<dbReference type="Proteomes" id="UP000234341">
    <property type="component" value="Unassembled WGS sequence"/>
</dbReference>
<evidence type="ECO:0000313" key="1">
    <source>
        <dbReference type="EMBL" id="PLP97502.1"/>
    </source>
</evidence>
<reference evidence="1 2" key="1">
    <citation type="submission" date="2017-12" db="EMBL/GenBank/DDBJ databases">
        <title>Genome sequence of the active heterotrophic nitrifier-denitrifier, Cupriavidus pauculus UM1.</title>
        <authorList>
            <person name="Putonti C."/>
            <person name="Castignetti D."/>
        </authorList>
    </citation>
    <scope>NUCLEOTIDE SEQUENCE [LARGE SCALE GENOMIC DNA]</scope>
    <source>
        <strain evidence="1 2">UM1</strain>
    </source>
</reference>
<evidence type="ECO:0000313" key="2">
    <source>
        <dbReference type="Proteomes" id="UP000234341"/>
    </source>
</evidence>
<comment type="caution">
    <text evidence="1">The sequence shown here is derived from an EMBL/GenBank/DDBJ whole genome shotgun (WGS) entry which is preliminary data.</text>
</comment>
<dbReference type="InterPro" id="IPR011992">
    <property type="entry name" value="EF-hand-dom_pair"/>
</dbReference>
<organism evidence="1 2">
    <name type="scientific">Cupriavidus pauculus</name>
    <dbReference type="NCBI Taxonomy" id="82633"/>
    <lineage>
        <taxon>Bacteria</taxon>
        <taxon>Pseudomonadati</taxon>
        <taxon>Pseudomonadota</taxon>
        <taxon>Betaproteobacteria</taxon>
        <taxon>Burkholderiales</taxon>
        <taxon>Burkholderiaceae</taxon>
        <taxon>Cupriavidus</taxon>
    </lineage>
</organism>
<protein>
    <recommendedName>
        <fullName evidence="3">EF-hand domain-containing protein</fullName>
    </recommendedName>
</protein>
<proteinExistence type="predicted"/>
<accession>A0A2N5C5K7</accession>
<gene>
    <name evidence="1" type="ORF">CYJ10_27120</name>
</gene>
<name>A0A2N5C5K7_9BURK</name>
<dbReference type="EMBL" id="PJRP01000017">
    <property type="protein sequence ID" value="PLP97502.1"/>
    <property type="molecule type" value="Genomic_DNA"/>
</dbReference>